<comment type="caution">
    <text evidence="1">The sequence shown here is derived from an EMBL/GenBank/DDBJ whole genome shotgun (WGS) entry which is preliminary data.</text>
</comment>
<evidence type="ECO:0000313" key="1">
    <source>
        <dbReference type="EMBL" id="TKW53014.1"/>
    </source>
</evidence>
<sequence>MPMTLSDGQALNREKMCYDFVEKIVESVPASPPQSPDDCWFYPGLASNTIGYPIKKIARAGEANKWGVHRILFFMKNPALLPQARGALEVTSFR</sequence>
<evidence type="ECO:0000313" key="2">
    <source>
        <dbReference type="Proteomes" id="UP000310108"/>
    </source>
</evidence>
<reference evidence="1 2" key="1">
    <citation type="journal article" date="2019" name="PLoS ONE">
        <title>Comparative genome analysis indicates high evolutionary potential of pathogenicity genes in Colletotrichum tanaceti.</title>
        <authorList>
            <person name="Lelwala R.V."/>
            <person name="Korhonen P.K."/>
            <person name="Young N.D."/>
            <person name="Scott J.B."/>
            <person name="Ades P.A."/>
            <person name="Gasser R.B."/>
            <person name="Taylor P.W.J."/>
        </authorList>
    </citation>
    <scope>NUCLEOTIDE SEQUENCE [LARGE SCALE GENOMIC DNA]</scope>
    <source>
        <strain evidence="1">BRIP57314</strain>
    </source>
</reference>
<gene>
    <name evidence="1" type="ORF">CTA1_12695</name>
</gene>
<proteinExistence type="predicted"/>
<name>A0A4U6XC95_9PEZI</name>
<protein>
    <submittedName>
        <fullName evidence="1">Uncharacterized protein</fullName>
    </submittedName>
</protein>
<dbReference type="OrthoDB" id="10473788at2759"/>
<dbReference type="EMBL" id="PJEX01000210">
    <property type="protein sequence ID" value="TKW53014.1"/>
    <property type="molecule type" value="Genomic_DNA"/>
</dbReference>
<keyword evidence="2" id="KW-1185">Reference proteome</keyword>
<dbReference type="AlphaFoldDB" id="A0A4U6XC95"/>
<dbReference type="Proteomes" id="UP000310108">
    <property type="component" value="Unassembled WGS sequence"/>
</dbReference>
<organism evidence="1 2">
    <name type="scientific">Colletotrichum tanaceti</name>
    <dbReference type="NCBI Taxonomy" id="1306861"/>
    <lineage>
        <taxon>Eukaryota</taxon>
        <taxon>Fungi</taxon>
        <taxon>Dikarya</taxon>
        <taxon>Ascomycota</taxon>
        <taxon>Pezizomycotina</taxon>
        <taxon>Sordariomycetes</taxon>
        <taxon>Hypocreomycetidae</taxon>
        <taxon>Glomerellales</taxon>
        <taxon>Glomerellaceae</taxon>
        <taxon>Colletotrichum</taxon>
        <taxon>Colletotrichum destructivum species complex</taxon>
    </lineage>
</organism>
<accession>A0A4U6XC95</accession>